<dbReference type="InterPro" id="IPR003959">
    <property type="entry name" value="ATPase_AAA_core"/>
</dbReference>
<evidence type="ECO:0000313" key="5">
    <source>
        <dbReference type="EMBL" id="MBD2608260.1"/>
    </source>
</evidence>
<dbReference type="InterPro" id="IPR027417">
    <property type="entry name" value="P-loop_NTPase"/>
</dbReference>
<protein>
    <submittedName>
        <fullName evidence="5">ATP-binding protein</fullName>
    </submittedName>
</protein>
<evidence type="ECO:0000256" key="3">
    <source>
        <dbReference type="ARBA" id="ARBA00022840"/>
    </source>
</evidence>
<name>A0ABR8GYQ1_9CYAN</name>
<dbReference type="CDD" id="cd19481">
    <property type="entry name" value="RecA-like_protease"/>
    <property type="match status" value="1"/>
</dbReference>
<dbReference type="SUPFAM" id="SSF52540">
    <property type="entry name" value="P-loop containing nucleoside triphosphate hydrolases"/>
    <property type="match status" value="1"/>
</dbReference>
<dbReference type="EMBL" id="JACJTA010000088">
    <property type="protein sequence ID" value="MBD2608260.1"/>
    <property type="molecule type" value="Genomic_DNA"/>
</dbReference>
<evidence type="ECO:0000256" key="2">
    <source>
        <dbReference type="ARBA" id="ARBA00022741"/>
    </source>
</evidence>
<keyword evidence="2" id="KW-0547">Nucleotide-binding</keyword>
<proteinExistence type="inferred from homology"/>
<dbReference type="Gene3D" id="3.40.50.300">
    <property type="entry name" value="P-loop containing nucleotide triphosphate hydrolases"/>
    <property type="match status" value="1"/>
</dbReference>
<evidence type="ECO:0000313" key="6">
    <source>
        <dbReference type="Proteomes" id="UP000660380"/>
    </source>
</evidence>
<dbReference type="GO" id="GO:0005524">
    <property type="term" value="F:ATP binding"/>
    <property type="evidence" value="ECO:0007669"/>
    <property type="project" value="UniProtKB-KW"/>
</dbReference>
<dbReference type="SMART" id="SM00382">
    <property type="entry name" value="AAA"/>
    <property type="match status" value="1"/>
</dbReference>
<dbReference type="Proteomes" id="UP000660380">
    <property type="component" value="Unassembled WGS sequence"/>
</dbReference>
<organism evidence="5 6">
    <name type="scientific">Scytonema hofmannii FACHB-248</name>
    <dbReference type="NCBI Taxonomy" id="1842502"/>
    <lineage>
        <taxon>Bacteria</taxon>
        <taxon>Bacillati</taxon>
        <taxon>Cyanobacteriota</taxon>
        <taxon>Cyanophyceae</taxon>
        <taxon>Nostocales</taxon>
        <taxon>Scytonemataceae</taxon>
        <taxon>Scytonema</taxon>
    </lineage>
</organism>
<evidence type="ECO:0000259" key="4">
    <source>
        <dbReference type="SMART" id="SM00382"/>
    </source>
</evidence>
<accession>A0ABR8GYQ1</accession>
<dbReference type="Pfam" id="PF00004">
    <property type="entry name" value="AAA"/>
    <property type="match status" value="1"/>
</dbReference>
<evidence type="ECO:0000256" key="1">
    <source>
        <dbReference type="ARBA" id="ARBA00006914"/>
    </source>
</evidence>
<keyword evidence="6" id="KW-1185">Reference proteome</keyword>
<keyword evidence="3 5" id="KW-0067">ATP-binding</keyword>
<dbReference type="InterPro" id="IPR003593">
    <property type="entry name" value="AAA+_ATPase"/>
</dbReference>
<comment type="caution">
    <text evidence="5">The sequence shown here is derived from an EMBL/GenBank/DDBJ whole genome shotgun (WGS) entry which is preliminary data.</text>
</comment>
<dbReference type="PANTHER" id="PTHR23073">
    <property type="entry name" value="26S PROTEASOME REGULATORY SUBUNIT"/>
    <property type="match status" value="1"/>
</dbReference>
<dbReference type="RefSeq" id="WP_051503177.1">
    <property type="nucleotide sequence ID" value="NZ_JACJTA010000088.1"/>
</dbReference>
<gene>
    <name evidence="5" type="ORF">H6G81_28035</name>
</gene>
<comment type="similarity">
    <text evidence="1">Belongs to the AAA ATPase family.</text>
</comment>
<dbReference type="InterPro" id="IPR050221">
    <property type="entry name" value="26S_Proteasome_ATPase"/>
</dbReference>
<sequence>MMSDIYLFGLPKFKDKIDSSNFQYKLKSAAKNVFEEFSITEAKILISTDKNIETINESSKAASRANRDSDELTLEQRALQYNAQAPFYNFNFLIISEEVRQNLLSAIARIKLSAKIFDEWDLKSIEPFPRTCLNLYGESGTGKTTAAHAIASHMNKPIILASYAQIESKFHGDGPKNVDALFYAAERDNAVLFIDEADSLLSKRLTDVTQGSEQAINSMRSQLLISLEKFSGVVVFATNLVENYDSAFESRVLSIKFELPGVEERKQLWIKHLPRKLPLERGRDVLIESLSEYELSGREIKNSILEAASYAALQGREYITHDILVNAIKLIQKSRIKKQPINISEKVREDVHRYAKQNFSTLPVTSD</sequence>
<feature type="domain" description="AAA+ ATPase" evidence="4">
    <location>
        <begin position="129"/>
        <end position="263"/>
    </location>
</feature>
<reference evidence="5 6" key="1">
    <citation type="journal article" date="2020" name="ISME J.">
        <title>Comparative genomics reveals insights into cyanobacterial evolution and habitat adaptation.</title>
        <authorList>
            <person name="Chen M.Y."/>
            <person name="Teng W.K."/>
            <person name="Zhao L."/>
            <person name="Hu C.X."/>
            <person name="Zhou Y.K."/>
            <person name="Han B.P."/>
            <person name="Song L.R."/>
            <person name="Shu W.S."/>
        </authorList>
    </citation>
    <scope>NUCLEOTIDE SEQUENCE [LARGE SCALE GENOMIC DNA]</scope>
    <source>
        <strain evidence="5 6">FACHB-248</strain>
    </source>
</reference>